<dbReference type="Gene3D" id="3.40.50.720">
    <property type="entry name" value="NAD(P)-binding Rossmann-like Domain"/>
    <property type="match status" value="1"/>
</dbReference>
<dbReference type="EMBL" id="JANIBC010000004">
    <property type="protein sequence ID" value="MCQ8185180.1"/>
    <property type="molecule type" value="Genomic_DNA"/>
</dbReference>
<dbReference type="PRINTS" id="PR01713">
    <property type="entry name" value="NUCEPIMERASE"/>
</dbReference>
<dbReference type="RefSeq" id="WP_256619047.1">
    <property type="nucleotide sequence ID" value="NZ_JANIBC010000004.1"/>
</dbReference>
<feature type="domain" description="NAD-dependent epimerase/dehydratase" evidence="2">
    <location>
        <begin position="3"/>
        <end position="247"/>
    </location>
</feature>
<protein>
    <submittedName>
        <fullName evidence="3">NAD-dependent epimerase/dehydratase family protein</fullName>
    </submittedName>
</protein>
<dbReference type="Pfam" id="PF01370">
    <property type="entry name" value="Epimerase"/>
    <property type="match status" value="1"/>
</dbReference>
<gene>
    <name evidence="3" type="ORF">NOG11_07215</name>
</gene>
<sequence>MTILLTGAAGFIGARTAALLLARGETVVGVDNLNDYYDPGLKQARLDRLKGEAGFTFLRADIADPGLAERVSELGIDRIIHLAAQAGVRYSIEAPRAYAASNLTGHTEMLEMARRFGVKHMVYASSSSVYGRNTDQPFREDQVTDTPVSFYGATKKANELMSESYASLYSIPLTGLRFFTVYGPMGRPDMAYMLFADAMMAGEPIKVFGEGQMARDFTYIDDIAEGVIAALDHPPKGAPPHRVYNLGNDRPEELSELIELLEEVLGRKAERQHLPMQQGDVRRTWASIDRAREELGYAPKTGLREGLAAFAAWYKEYRKTAWC</sequence>
<evidence type="ECO:0000313" key="3">
    <source>
        <dbReference type="EMBL" id="MCQ8185180.1"/>
    </source>
</evidence>
<proteinExistence type="predicted"/>
<dbReference type="PANTHER" id="PTHR43574">
    <property type="entry name" value="EPIMERASE-RELATED"/>
    <property type="match status" value="1"/>
</dbReference>
<evidence type="ECO:0000259" key="2">
    <source>
        <dbReference type="Pfam" id="PF01370"/>
    </source>
</evidence>
<name>A0A9X2L8R5_9PROT</name>
<keyword evidence="1" id="KW-0520">NAD</keyword>
<dbReference type="InterPro" id="IPR036291">
    <property type="entry name" value="NAD(P)-bd_dom_sf"/>
</dbReference>
<accession>A0A9X2L8R5</accession>
<dbReference type="Proteomes" id="UP001142610">
    <property type="component" value="Unassembled WGS sequence"/>
</dbReference>
<keyword evidence="4" id="KW-1185">Reference proteome</keyword>
<evidence type="ECO:0000256" key="1">
    <source>
        <dbReference type="ARBA" id="ARBA00023027"/>
    </source>
</evidence>
<reference evidence="3" key="1">
    <citation type="submission" date="2022-07" db="EMBL/GenBank/DDBJ databases">
        <title>Parvularcula maris sp. nov., an algicidal bacterium isolated from seawater.</title>
        <authorList>
            <person name="Li F."/>
        </authorList>
    </citation>
    <scope>NUCLEOTIDE SEQUENCE</scope>
    <source>
        <strain evidence="3">BGMRC 0090</strain>
    </source>
</reference>
<evidence type="ECO:0000313" key="4">
    <source>
        <dbReference type="Proteomes" id="UP001142610"/>
    </source>
</evidence>
<dbReference type="AlphaFoldDB" id="A0A9X2L8R5"/>
<dbReference type="SUPFAM" id="SSF51735">
    <property type="entry name" value="NAD(P)-binding Rossmann-fold domains"/>
    <property type="match status" value="1"/>
</dbReference>
<comment type="caution">
    <text evidence="3">The sequence shown here is derived from an EMBL/GenBank/DDBJ whole genome shotgun (WGS) entry which is preliminary data.</text>
</comment>
<organism evidence="3 4">
    <name type="scientific">Parvularcula maris</name>
    <dbReference type="NCBI Taxonomy" id="2965077"/>
    <lineage>
        <taxon>Bacteria</taxon>
        <taxon>Pseudomonadati</taxon>
        <taxon>Pseudomonadota</taxon>
        <taxon>Alphaproteobacteria</taxon>
        <taxon>Parvularculales</taxon>
        <taxon>Parvularculaceae</taxon>
        <taxon>Parvularcula</taxon>
    </lineage>
</organism>
<dbReference type="InterPro" id="IPR001509">
    <property type="entry name" value="Epimerase_deHydtase"/>
</dbReference>